<dbReference type="PROSITE" id="PS50297">
    <property type="entry name" value="ANK_REP_REGION"/>
    <property type="match status" value="3"/>
</dbReference>
<keyword evidence="4" id="KW-1185">Reference proteome</keyword>
<dbReference type="InterPro" id="IPR036770">
    <property type="entry name" value="Ankyrin_rpt-contain_sf"/>
</dbReference>
<dbReference type="PANTHER" id="PTHR24197:SF48">
    <property type="entry name" value="ANKYRIN REPEAT DOMAIN-CONTAINING PROTEIN 61"/>
    <property type="match status" value="1"/>
</dbReference>
<dbReference type="GeneID" id="110294027"/>
<dbReference type="Pfam" id="PF13637">
    <property type="entry name" value="Ank_4"/>
    <property type="match status" value="1"/>
</dbReference>
<evidence type="ECO:0000256" key="3">
    <source>
        <dbReference type="PROSITE-ProRule" id="PRU00023"/>
    </source>
</evidence>
<evidence type="ECO:0000313" key="4">
    <source>
        <dbReference type="Proteomes" id="UP000515126"/>
    </source>
</evidence>
<dbReference type="KEGG" id="mcal:110294027"/>
<dbReference type="InterPro" id="IPR002110">
    <property type="entry name" value="Ankyrin_rpt"/>
</dbReference>
<dbReference type="SUPFAM" id="SSF48403">
    <property type="entry name" value="Ankyrin repeat"/>
    <property type="match status" value="1"/>
</dbReference>
<keyword evidence="1" id="KW-0677">Repeat</keyword>
<feature type="repeat" description="ANK" evidence="3">
    <location>
        <begin position="200"/>
        <end position="228"/>
    </location>
</feature>
<dbReference type="Pfam" id="PF12796">
    <property type="entry name" value="Ank_2"/>
    <property type="match status" value="1"/>
</dbReference>
<reference evidence="5" key="1">
    <citation type="submission" date="2025-08" db="UniProtKB">
        <authorList>
            <consortium name="RefSeq"/>
        </authorList>
    </citation>
    <scope>IDENTIFICATION</scope>
</reference>
<evidence type="ECO:0000256" key="1">
    <source>
        <dbReference type="ARBA" id="ARBA00022737"/>
    </source>
</evidence>
<protein>
    <submittedName>
        <fullName evidence="5">Ankyrin repeat domain-containing protein 61 isoform X1</fullName>
    </submittedName>
</protein>
<accession>A0A6P5PUQ8</accession>
<organism evidence="4 5">
    <name type="scientific">Mus caroli</name>
    <name type="common">Ryukyu mouse</name>
    <name type="synonym">Ricefield mouse</name>
    <dbReference type="NCBI Taxonomy" id="10089"/>
    <lineage>
        <taxon>Eukaryota</taxon>
        <taxon>Metazoa</taxon>
        <taxon>Chordata</taxon>
        <taxon>Craniata</taxon>
        <taxon>Vertebrata</taxon>
        <taxon>Euteleostomi</taxon>
        <taxon>Mammalia</taxon>
        <taxon>Eutheria</taxon>
        <taxon>Euarchontoglires</taxon>
        <taxon>Glires</taxon>
        <taxon>Rodentia</taxon>
        <taxon>Myomorpha</taxon>
        <taxon>Muroidea</taxon>
        <taxon>Muridae</taxon>
        <taxon>Murinae</taxon>
        <taxon>Mus</taxon>
        <taxon>Mus</taxon>
    </lineage>
</organism>
<dbReference type="RefSeq" id="XP_021017644.1">
    <property type="nucleotide sequence ID" value="XM_021161985.2"/>
</dbReference>
<feature type="repeat" description="ANK" evidence="3">
    <location>
        <begin position="234"/>
        <end position="276"/>
    </location>
</feature>
<dbReference type="Proteomes" id="UP000515126">
    <property type="component" value="Chromosome 5"/>
</dbReference>
<dbReference type="PROSITE" id="PS50088">
    <property type="entry name" value="ANK_REPEAT"/>
    <property type="match status" value="5"/>
</dbReference>
<name>A0A6P5PUQ8_MUSCR</name>
<feature type="repeat" description="ANK" evidence="3">
    <location>
        <begin position="167"/>
        <end position="199"/>
    </location>
</feature>
<evidence type="ECO:0000313" key="5">
    <source>
        <dbReference type="RefSeq" id="XP_021017644.1"/>
    </source>
</evidence>
<dbReference type="Pfam" id="PF00023">
    <property type="entry name" value="Ank"/>
    <property type="match status" value="1"/>
</dbReference>
<feature type="repeat" description="ANK" evidence="3">
    <location>
        <begin position="277"/>
        <end position="309"/>
    </location>
</feature>
<feature type="repeat" description="ANK" evidence="3">
    <location>
        <begin position="75"/>
        <end position="107"/>
    </location>
</feature>
<sequence>MGNITKRGSRDPVADGAPLVEESLATTLHSKLYEAIIKEDCNTITTLLRSHPVNQPLTILASSTRYRLLSQQQTQPIFPIHLAAEYRKPQSLLCLLQHGADPEVRDAQGFTTLHLMLLNWPASSTTWSKPSTQIQKILMDIQNNAVLCLCILCDHGAQVNARVDNSNKHSALHLAIIHGTYPVLSFLAQNGAQVNATNESSMTPLHMAADILNKNMIETLIACGANVNCAISSTGNTALKLAVCTASSKVGRLLAAGVGCIRLLLNNGAKVNAQDHEGQTALHEACFGGREAIISLLLEFEANVNILTRNGESPIYMYLQRSSNIRDRTLLARLLYRTYPLRLSNKQGILPAGIMLPEYELLRETLVKLSKKPLTLEAICKRSIRNVYGERYKFHLEKLLPAKLWNSIYGIYDLTYLLKGEP</sequence>
<dbReference type="CTD" id="100310846"/>
<dbReference type="SMART" id="SM00248">
    <property type="entry name" value="ANK"/>
    <property type="match status" value="6"/>
</dbReference>
<dbReference type="Gene3D" id="1.25.40.20">
    <property type="entry name" value="Ankyrin repeat-containing domain"/>
    <property type="match status" value="3"/>
</dbReference>
<proteinExistence type="predicted"/>
<dbReference type="AlphaFoldDB" id="A0A6P5PUQ8"/>
<gene>
    <name evidence="5" type="primary">Ankrd61</name>
</gene>
<dbReference type="PANTHER" id="PTHR24197">
    <property type="entry name" value="ANKYRIN REPEAT DOMAIN-CONTAINING PROTEIN 61"/>
    <property type="match status" value="1"/>
</dbReference>
<evidence type="ECO:0000256" key="2">
    <source>
        <dbReference type="ARBA" id="ARBA00023043"/>
    </source>
</evidence>
<keyword evidence="2 3" id="KW-0040">ANK repeat</keyword>